<proteinExistence type="inferred from homology"/>
<dbReference type="Gene3D" id="1.10.10.10">
    <property type="entry name" value="Winged helix-like DNA-binding domain superfamily/Winged helix DNA-binding domain"/>
    <property type="match status" value="1"/>
</dbReference>
<comment type="similarity">
    <text evidence="2 13">Belongs to the MYST (SAS/MOZ) family.</text>
</comment>
<dbReference type="Gene3D" id="3.30.40.10">
    <property type="entry name" value="Zinc/RING finger domain, C3HC4 (zinc finger)"/>
    <property type="match status" value="1"/>
</dbReference>
<dbReference type="InterPro" id="IPR011011">
    <property type="entry name" value="Znf_FYVE_PHD"/>
</dbReference>
<dbReference type="PROSITE" id="PS50016">
    <property type="entry name" value="ZF_PHD_2"/>
    <property type="match status" value="2"/>
</dbReference>
<name>A0A7M5V894_9CNID</name>
<dbReference type="FunFam" id="3.40.630.30:FF:000001">
    <property type="entry name" value="Histone acetyltransferase"/>
    <property type="match status" value="1"/>
</dbReference>
<feature type="domain" description="MYST-type HAT" evidence="16">
    <location>
        <begin position="322"/>
        <end position="597"/>
    </location>
</feature>
<sequence length="601" mass="69589">MPLKKIRCKFCDKKEEIKDAKGLLQCATCKFYCHASCLDLPESIVPRVKTYDWQCNDCKYCFHCESIQNEDQILFCDDCDRGYHMYCVTPKLKKKPKGDWFCPICVERKKHKHNEEEKEEKMEVDDEEKPPLEEAPPKQQEPAPPSAQPMDEGDDDTEDDIPLKKFAASAETPSNREQERVSKTQTNKSYSSPAKACPFPGCDGSGNVKAGSSHYTLKNCPLVRDERIRERELLKSESPRKTPENKENPSTHTTTTKQSSSKNVLQEEHTNNTPSSSNSTAVTLKSNQTPIEHIVSSSDLDMFQKAKEKAATLAALEKEILPGQDERKIAIFGEAMIEAWYKSHYPLEFSKSRYIYICEFCLSYFKQETIYKRHMEKCIEKHPPGDEVYRQDKLSVFEVDGKSATTYCQNLCLFAKMFLDHKTLWNDVAPFLFYVMTVADDRGCQIIGYFSKEKKSFLQYNVSCILVLPQHMRKGYGKLLIEFSYLLSQVEGKVGSPERPLSDLGLMSYRKYWQDRLINYLMDYDNDNISIKEISEKMSLHPNDIISTLQFLGMLKYWKGRHMVLLRKEIIAEYSEKAQNRPDNYKTIDPNCLQWTPKEFK</sequence>
<dbReference type="InterPro" id="IPR002717">
    <property type="entry name" value="HAT_MYST-type"/>
</dbReference>
<dbReference type="PROSITE" id="PS51726">
    <property type="entry name" value="MYST_HAT"/>
    <property type="match status" value="1"/>
</dbReference>
<dbReference type="CDD" id="cd15545">
    <property type="entry name" value="PHD_BAZ2A_like"/>
    <property type="match status" value="1"/>
</dbReference>
<dbReference type="PROSITE" id="PS01359">
    <property type="entry name" value="ZF_PHD_1"/>
    <property type="match status" value="1"/>
</dbReference>
<comment type="subcellular location">
    <subcellularLocation>
        <location evidence="1 13">Nucleus</location>
    </subcellularLocation>
</comment>
<keyword evidence="10 13" id="KW-0539">Nucleus</keyword>
<evidence type="ECO:0000256" key="13">
    <source>
        <dbReference type="RuleBase" id="RU361211"/>
    </source>
</evidence>
<dbReference type="InterPro" id="IPR019787">
    <property type="entry name" value="Znf_PHD-finger"/>
</dbReference>
<evidence type="ECO:0000256" key="1">
    <source>
        <dbReference type="ARBA" id="ARBA00004123"/>
    </source>
</evidence>
<evidence type="ECO:0000256" key="3">
    <source>
        <dbReference type="ARBA" id="ARBA00013184"/>
    </source>
</evidence>
<dbReference type="Gene3D" id="4.10.320.30">
    <property type="match status" value="1"/>
</dbReference>
<dbReference type="FunFam" id="1.10.10.10:FF:000022">
    <property type="entry name" value="Histone acetyltransferase"/>
    <property type="match status" value="1"/>
</dbReference>
<evidence type="ECO:0000256" key="4">
    <source>
        <dbReference type="ARBA" id="ARBA00022679"/>
    </source>
</evidence>
<evidence type="ECO:0000256" key="10">
    <source>
        <dbReference type="ARBA" id="ARBA00023242"/>
    </source>
</evidence>
<dbReference type="SUPFAM" id="SSF55729">
    <property type="entry name" value="Acyl-CoA N-acyltransferases (Nat)"/>
    <property type="match status" value="1"/>
</dbReference>
<keyword evidence="8" id="KW-0156">Chromatin regulator</keyword>
<dbReference type="Pfam" id="PF01853">
    <property type="entry name" value="MOZ_SAS"/>
    <property type="match status" value="1"/>
</dbReference>
<dbReference type="Gene3D" id="3.40.630.30">
    <property type="match status" value="1"/>
</dbReference>
<dbReference type="SUPFAM" id="SSF57903">
    <property type="entry name" value="FYVE/PHD zinc finger"/>
    <property type="match status" value="2"/>
</dbReference>
<keyword evidence="6 12" id="KW-0863">Zinc-finger</keyword>
<evidence type="ECO:0000256" key="14">
    <source>
        <dbReference type="SAM" id="MobiDB-lite"/>
    </source>
</evidence>
<dbReference type="OrthoDB" id="787137at2759"/>
<dbReference type="Gene3D" id="3.30.60.60">
    <property type="entry name" value="N-acetyl transferase-like"/>
    <property type="match status" value="1"/>
</dbReference>
<feature type="active site" description="Proton donor/acceptor" evidence="11">
    <location>
        <position position="498"/>
    </location>
</feature>
<keyword evidence="9" id="KW-0007">Acetylation</keyword>
<feature type="domain" description="PHD-type" evidence="15">
    <location>
        <begin position="58"/>
        <end position="108"/>
    </location>
</feature>
<feature type="compositionally biased region" description="Polar residues" evidence="14">
    <location>
        <begin position="183"/>
        <end position="192"/>
    </location>
</feature>
<evidence type="ECO:0000259" key="16">
    <source>
        <dbReference type="PROSITE" id="PS51726"/>
    </source>
</evidence>
<dbReference type="GO" id="GO:0003712">
    <property type="term" value="F:transcription coregulator activity"/>
    <property type="evidence" value="ECO:0007669"/>
    <property type="project" value="TreeGrafter"/>
</dbReference>
<evidence type="ECO:0000256" key="5">
    <source>
        <dbReference type="ARBA" id="ARBA00022723"/>
    </source>
</evidence>
<dbReference type="InterPro" id="IPR050603">
    <property type="entry name" value="MYST_HAT"/>
</dbReference>
<dbReference type="PANTHER" id="PTHR10615">
    <property type="entry name" value="HISTONE ACETYLTRANSFERASE"/>
    <property type="match status" value="1"/>
</dbReference>
<dbReference type="InterPro" id="IPR019786">
    <property type="entry name" value="Zinc_finger_PHD-type_CS"/>
</dbReference>
<comment type="catalytic activity">
    <reaction evidence="13">
        <text>L-lysyl-[protein] + acetyl-CoA = N(6)-acetyl-L-lysyl-[protein] + CoA + H(+)</text>
        <dbReference type="Rhea" id="RHEA:45948"/>
        <dbReference type="Rhea" id="RHEA-COMP:9752"/>
        <dbReference type="Rhea" id="RHEA-COMP:10731"/>
        <dbReference type="ChEBI" id="CHEBI:15378"/>
        <dbReference type="ChEBI" id="CHEBI:29969"/>
        <dbReference type="ChEBI" id="CHEBI:57287"/>
        <dbReference type="ChEBI" id="CHEBI:57288"/>
        <dbReference type="ChEBI" id="CHEBI:61930"/>
        <dbReference type="EC" id="2.3.1.48"/>
    </reaction>
</comment>
<feature type="domain" description="PHD-type" evidence="15">
    <location>
        <begin position="5"/>
        <end position="61"/>
    </location>
</feature>
<dbReference type="EC" id="2.3.1.48" evidence="3 13"/>
<dbReference type="InterPro" id="IPR016181">
    <property type="entry name" value="Acyl_CoA_acyltransferase"/>
</dbReference>
<dbReference type="GO" id="GO:0000785">
    <property type="term" value="C:chromatin"/>
    <property type="evidence" value="ECO:0007669"/>
    <property type="project" value="TreeGrafter"/>
</dbReference>
<evidence type="ECO:0000256" key="2">
    <source>
        <dbReference type="ARBA" id="ARBA00010107"/>
    </source>
</evidence>
<dbReference type="GeneID" id="136818269"/>
<evidence type="ECO:0000259" key="15">
    <source>
        <dbReference type="PROSITE" id="PS50016"/>
    </source>
</evidence>
<evidence type="ECO:0000313" key="18">
    <source>
        <dbReference type="Proteomes" id="UP000594262"/>
    </source>
</evidence>
<keyword evidence="4" id="KW-0808">Transferase</keyword>
<reference evidence="17" key="1">
    <citation type="submission" date="2021-01" db="UniProtKB">
        <authorList>
            <consortium name="EnsemblMetazoa"/>
        </authorList>
    </citation>
    <scope>IDENTIFICATION</scope>
</reference>
<dbReference type="InterPro" id="IPR013083">
    <property type="entry name" value="Znf_RING/FYVE/PHD"/>
</dbReference>
<dbReference type="AlphaFoldDB" id="A0A7M5V894"/>
<dbReference type="GO" id="GO:0003682">
    <property type="term" value="F:chromatin binding"/>
    <property type="evidence" value="ECO:0007669"/>
    <property type="project" value="TreeGrafter"/>
</dbReference>
<dbReference type="GO" id="GO:0006357">
    <property type="term" value="P:regulation of transcription by RNA polymerase II"/>
    <property type="evidence" value="ECO:0007669"/>
    <property type="project" value="TreeGrafter"/>
</dbReference>
<protein>
    <recommendedName>
        <fullName evidence="3 13">Histone acetyltransferase</fullName>
        <ecNumber evidence="3 13">2.3.1.48</ecNumber>
    </recommendedName>
</protein>
<evidence type="ECO:0000313" key="17">
    <source>
        <dbReference type="EnsemblMetazoa" id="CLYHEMP005213.1"/>
    </source>
</evidence>
<evidence type="ECO:0000256" key="8">
    <source>
        <dbReference type="ARBA" id="ARBA00022853"/>
    </source>
</evidence>
<dbReference type="SMART" id="SM00249">
    <property type="entry name" value="PHD"/>
    <property type="match status" value="2"/>
</dbReference>
<evidence type="ECO:0000256" key="9">
    <source>
        <dbReference type="ARBA" id="ARBA00022990"/>
    </source>
</evidence>
<dbReference type="RefSeq" id="XP_066930749.1">
    <property type="nucleotide sequence ID" value="XM_067074648.1"/>
</dbReference>
<keyword evidence="18" id="KW-1185">Reference proteome</keyword>
<dbReference type="Pfam" id="PF00628">
    <property type="entry name" value="PHD"/>
    <property type="match status" value="2"/>
</dbReference>
<evidence type="ECO:0000256" key="6">
    <source>
        <dbReference type="ARBA" id="ARBA00022771"/>
    </source>
</evidence>
<dbReference type="InterPro" id="IPR001965">
    <property type="entry name" value="Znf_PHD"/>
</dbReference>
<dbReference type="GO" id="GO:0004402">
    <property type="term" value="F:histone acetyltransferase activity"/>
    <property type="evidence" value="ECO:0007669"/>
    <property type="project" value="InterPro"/>
</dbReference>
<dbReference type="InterPro" id="IPR036060">
    <property type="entry name" value="Znf_C2H2C_sf"/>
</dbReference>
<keyword evidence="7" id="KW-0862">Zinc</keyword>
<feature type="compositionally biased region" description="Acidic residues" evidence="14">
    <location>
        <begin position="151"/>
        <end position="160"/>
    </location>
</feature>
<keyword evidence="5" id="KW-0479">Metal-binding</keyword>
<feature type="region of interest" description="Disordered" evidence="14">
    <location>
        <begin position="113"/>
        <end position="201"/>
    </location>
</feature>
<accession>A0A7M5V894</accession>
<dbReference type="GO" id="GO:0005634">
    <property type="term" value="C:nucleus"/>
    <property type="evidence" value="ECO:0007669"/>
    <property type="project" value="UniProtKB-SubCell"/>
</dbReference>
<dbReference type="GO" id="GO:0008270">
    <property type="term" value="F:zinc ion binding"/>
    <property type="evidence" value="ECO:0007669"/>
    <property type="project" value="UniProtKB-KW"/>
</dbReference>
<feature type="compositionally biased region" description="Low complexity" evidence="14">
    <location>
        <begin position="271"/>
        <end position="280"/>
    </location>
</feature>
<dbReference type="Pfam" id="PF17772">
    <property type="entry name" value="zf-MYST"/>
    <property type="match status" value="1"/>
</dbReference>
<dbReference type="InterPro" id="IPR040706">
    <property type="entry name" value="Zf-MYST"/>
</dbReference>
<dbReference type="CDD" id="cd04301">
    <property type="entry name" value="NAT_SF"/>
    <property type="match status" value="1"/>
</dbReference>
<feature type="compositionally biased region" description="Basic and acidic residues" evidence="14">
    <location>
        <begin position="232"/>
        <end position="249"/>
    </location>
</feature>
<organism evidence="17 18">
    <name type="scientific">Clytia hemisphaerica</name>
    <dbReference type="NCBI Taxonomy" id="252671"/>
    <lineage>
        <taxon>Eukaryota</taxon>
        <taxon>Metazoa</taxon>
        <taxon>Cnidaria</taxon>
        <taxon>Hydrozoa</taxon>
        <taxon>Hydroidolina</taxon>
        <taxon>Leptothecata</taxon>
        <taxon>Obeliida</taxon>
        <taxon>Clytiidae</taxon>
        <taxon>Clytia</taxon>
    </lineage>
</organism>
<dbReference type="SUPFAM" id="SSF103637">
    <property type="entry name" value="CCHHC domain"/>
    <property type="match status" value="1"/>
</dbReference>
<dbReference type="EnsemblMetazoa" id="CLYHEMT005213.1">
    <property type="protein sequence ID" value="CLYHEMP005213.1"/>
    <property type="gene ID" value="CLYHEMG005213"/>
</dbReference>
<feature type="compositionally biased region" description="Low complexity" evidence="14">
    <location>
        <begin position="250"/>
        <end position="262"/>
    </location>
</feature>
<feature type="region of interest" description="Disordered" evidence="14">
    <location>
        <begin position="232"/>
        <end position="285"/>
    </location>
</feature>
<dbReference type="Proteomes" id="UP000594262">
    <property type="component" value="Unplaced"/>
</dbReference>
<dbReference type="InterPro" id="IPR036388">
    <property type="entry name" value="WH-like_DNA-bd_sf"/>
</dbReference>
<evidence type="ECO:0000256" key="11">
    <source>
        <dbReference type="PIRSR" id="PIRSR602717-51"/>
    </source>
</evidence>
<evidence type="ECO:0000256" key="7">
    <source>
        <dbReference type="ARBA" id="ARBA00022833"/>
    </source>
</evidence>
<dbReference type="PANTHER" id="PTHR10615:SF161">
    <property type="entry name" value="HISTONE ACETYLTRANSFERASE KAT7"/>
    <property type="match status" value="1"/>
</dbReference>
<evidence type="ECO:0000256" key="12">
    <source>
        <dbReference type="PROSITE-ProRule" id="PRU00146"/>
    </source>
</evidence>